<dbReference type="AlphaFoldDB" id="V8CCH3"/>
<evidence type="ECO:0000313" key="1">
    <source>
        <dbReference type="EMBL" id="ETD25108.1"/>
    </source>
</evidence>
<sequence>MKNIFGRLFCAFVKKYCAFAKTFKKYFANSIKRFFALFGVHFINRFSEIGRFCLCAFIGVLLSSCGYVPSASFAQKALGDSVFVKLNVNLPNPENSVELKDEFNKIIISRFQNKIANADESDSIITIDIDKITDTHIAVSSDAFATYYRVSVFTTYTYDDKKGNKRSVSGSGYFDYNISLDNPLTTHNNRYYAINQAFLQTIDRFVAMMAYEGQYR</sequence>
<dbReference type="STRING" id="1357400.HMPREF2086_00443"/>
<dbReference type="OrthoDB" id="5347351at2"/>
<evidence type="ECO:0000313" key="2">
    <source>
        <dbReference type="Proteomes" id="UP000018731"/>
    </source>
</evidence>
<gene>
    <name evidence="1" type="ORF">HMPREF2086_00443</name>
</gene>
<dbReference type="GO" id="GO:0043165">
    <property type="term" value="P:Gram-negative-bacterium-type cell outer membrane assembly"/>
    <property type="evidence" value="ECO:0007669"/>
    <property type="project" value="InterPro"/>
</dbReference>
<reference evidence="1 2" key="1">
    <citation type="journal article" date="2014" name="Genome Announc.">
        <title>Draft genome sequences of six enterohepatic helicobacter species isolated from humans and one from rhesus macaques.</title>
        <authorList>
            <person name="Shen Z."/>
            <person name="Sheh A."/>
            <person name="Young S.K."/>
            <person name="Abouelliel A."/>
            <person name="Ward D.V."/>
            <person name="Earl A.M."/>
            <person name="Fox J.G."/>
        </authorList>
    </citation>
    <scope>NUCLEOTIDE SEQUENCE [LARGE SCALE GENOMIC DNA]</scope>
    <source>
        <strain evidence="1 2">MIT 99-5501</strain>
    </source>
</reference>
<name>V8CCH3_9HELI</name>
<organism evidence="1 2">
    <name type="scientific">Helicobacter macacae MIT 99-5501</name>
    <dbReference type="NCBI Taxonomy" id="1357400"/>
    <lineage>
        <taxon>Bacteria</taxon>
        <taxon>Pseudomonadati</taxon>
        <taxon>Campylobacterota</taxon>
        <taxon>Epsilonproteobacteria</taxon>
        <taxon>Campylobacterales</taxon>
        <taxon>Helicobacteraceae</taxon>
        <taxon>Helicobacter</taxon>
    </lineage>
</organism>
<dbReference type="GO" id="GO:0019867">
    <property type="term" value="C:outer membrane"/>
    <property type="evidence" value="ECO:0007669"/>
    <property type="project" value="InterPro"/>
</dbReference>
<proteinExistence type="predicted"/>
<dbReference type="PATRIC" id="fig|1357400.3.peg.598"/>
<keyword evidence="2" id="KW-1185">Reference proteome</keyword>
<comment type="caution">
    <text evidence="1">The sequence shown here is derived from an EMBL/GenBank/DDBJ whole genome shotgun (WGS) entry which is preliminary data.</text>
</comment>
<dbReference type="Pfam" id="PF04390">
    <property type="entry name" value="LptE"/>
    <property type="match status" value="1"/>
</dbReference>
<protein>
    <recommendedName>
        <fullName evidence="3">Lipoprotein</fullName>
    </recommendedName>
</protein>
<evidence type="ECO:0008006" key="3">
    <source>
        <dbReference type="Google" id="ProtNLM"/>
    </source>
</evidence>
<dbReference type="InterPro" id="IPR007485">
    <property type="entry name" value="LPS_assembly_LptE"/>
</dbReference>
<dbReference type="HOGENOM" id="CLU_111074_0_0_7"/>
<dbReference type="Proteomes" id="UP000018731">
    <property type="component" value="Unassembled WGS sequence"/>
</dbReference>
<accession>V8CCH3</accession>
<dbReference type="EMBL" id="AZJI01000001">
    <property type="protein sequence ID" value="ETD25108.1"/>
    <property type="molecule type" value="Genomic_DNA"/>
</dbReference>